<accession>A0A0K8TQM5</accession>
<feature type="transmembrane region" description="Helical" evidence="1">
    <location>
        <begin position="165"/>
        <end position="184"/>
    </location>
</feature>
<proteinExistence type="evidence at transcript level"/>
<sequence length="233" mass="26628">EIDARRRARQRKILENSKNRLEKLYGREIKTEENGDVKTKEIYPDPEVDDLFQNNVEFDRPYMNGPNLITEEVVYGLFDQLAGESSATRNNRSNGFDTQATSAQVPPMFLLSKTHIAVIATLTYFLFVTGYQHLIASTVFLPLLLWEIAEMVLLKTYKTPPAGSFIGIVLLLGGISSVHTKLLTKCFETLNKIFKDVGVFVFFFAFCHIAYSIVILGDYSIFNYDDKEIYLRI</sequence>
<dbReference type="AlphaFoldDB" id="A0A0K8TQM5"/>
<reference evidence="2" key="1">
    <citation type="journal article" date="2015" name="Insect Biochem. Mol. Biol.">
        <title>An insight into the sialome of the horse fly, Tabanus bromius.</title>
        <authorList>
            <person name="Ribeiro J.M."/>
            <person name="Kazimirova M."/>
            <person name="Takac P."/>
            <person name="Andersen J.F."/>
            <person name="Francischetti I.M."/>
        </authorList>
    </citation>
    <scope>NUCLEOTIDE SEQUENCE</scope>
</reference>
<feature type="non-terminal residue" evidence="2">
    <location>
        <position position="1"/>
    </location>
</feature>
<organism evidence="2">
    <name type="scientific">Tabanus bromius</name>
    <name type="common">Band-eyed brown horse fly</name>
    <dbReference type="NCBI Taxonomy" id="304241"/>
    <lineage>
        <taxon>Eukaryota</taxon>
        <taxon>Metazoa</taxon>
        <taxon>Ecdysozoa</taxon>
        <taxon>Arthropoda</taxon>
        <taxon>Hexapoda</taxon>
        <taxon>Insecta</taxon>
        <taxon>Pterygota</taxon>
        <taxon>Neoptera</taxon>
        <taxon>Endopterygota</taxon>
        <taxon>Diptera</taxon>
        <taxon>Brachycera</taxon>
        <taxon>Tabanomorpha</taxon>
        <taxon>Tabanoidea</taxon>
        <taxon>Tabanidae</taxon>
        <taxon>Tabanus</taxon>
    </lineage>
</organism>
<feature type="transmembrane region" description="Helical" evidence="1">
    <location>
        <begin position="196"/>
        <end position="217"/>
    </location>
</feature>
<evidence type="ECO:0000256" key="1">
    <source>
        <dbReference type="SAM" id="Phobius"/>
    </source>
</evidence>
<name>A0A0K8TQM5_TABBR</name>
<protein>
    <submittedName>
        <fullName evidence="2">Putative conserved plasma membrane protein</fullName>
    </submittedName>
</protein>
<keyword evidence="1" id="KW-1133">Transmembrane helix</keyword>
<evidence type="ECO:0000313" key="2">
    <source>
        <dbReference type="EMBL" id="JAI16458.1"/>
    </source>
</evidence>
<feature type="transmembrane region" description="Helical" evidence="1">
    <location>
        <begin position="116"/>
        <end position="145"/>
    </location>
</feature>
<dbReference type="EMBL" id="GDAI01001145">
    <property type="protein sequence ID" value="JAI16458.1"/>
    <property type="molecule type" value="mRNA"/>
</dbReference>
<keyword evidence="1" id="KW-0812">Transmembrane</keyword>
<keyword evidence="1" id="KW-0472">Membrane</keyword>